<proteinExistence type="predicted"/>
<dbReference type="Proteomes" id="UP001529510">
    <property type="component" value="Unassembled WGS sequence"/>
</dbReference>
<organism evidence="4 5">
    <name type="scientific">Cirrhinus mrigala</name>
    <name type="common">Mrigala</name>
    <dbReference type="NCBI Taxonomy" id="683832"/>
    <lineage>
        <taxon>Eukaryota</taxon>
        <taxon>Metazoa</taxon>
        <taxon>Chordata</taxon>
        <taxon>Craniata</taxon>
        <taxon>Vertebrata</taxon>
        <taxon>Euteleostomi</taxon>
        <taxon>Actinopterygii</taxon>
        <taxon>Neopterygii</taxon>
        <taxon>Teleostei</taxon>
        <taxon>Ostariophysi</taxon>
        <taxon>Cypriniformes</taxon>
        <taxon>Cyprinidae</taxon>
        <taxon>Labeoninae</taxon>
        <taxon>Labeonini</taxon>
        <taxon>Cirrhinus</taxon>
    </lineage>
</organism>
<dbReference type="SUPFAM" id="SSF51905">
    <property type="entry name" value="FAD/NAD(P)-binding domain"/>
    <property type="match status" value="1"/>
</dbReference>
<evidence type="ECO:0000256" key="1">
    <source>
        <dbReference type="ARBA" id="ARBA00022630"/>
    </source>
</evidence>
<reference evidence="4 5" key="1">
    <citation type="submission" date="2024-05" db="EMBL/GenBank/DDBJ databases">
        <title>Genome sequencing and assembly of Indian major carp, Cirrhinus mrigala (Hamilton, 1822).</title>
        <authorList>
            <person name="Mohindra V."/>
            <person name="Chowdhury L.M."/>
            <person name="Lal K."/>
            <person name="Jena J.K."/>
        </authorList>
    </citation>
    <scope>NUCLEOTIDE SEQUENCE [LARGE SCALE GENOMIC DNA]</scope>
    <source>
        <strain evidence="4">CM1030</strain>
        <tissue evidence="4">Blood</tissue>
    </source>
</reference>
<evidence type="ECO:0000259" key="3">
    <source>
        <dbReference type="Pfam" id="PF01593"/>
    </source>
</evidence>
<feature type="non-terminal residue" evidence="4">
    <location>
        <position position="1"/>
    </location>
</feature>
<accession>A0ABD0QGQ9</accession>
<keyword evidence="2" id="KW-0274">FAD</keyword>
<feature type="non-terminal residue" evidence="4">
    <location>
        <position position="50"/>
    </location>
</feature>
<evidence type="ECO:0000313" key="5">
    <source>
        <dbReference type="Proteomes" id="UP001529510"/>
    </source>
</evidence>
<dbReference type="AlphaFoldDB" id="A0ABD0QGQ9"/>
<dbReference type="Gene3D" id="3.50.50.60">
    <property type="entry name" value="FAD/NAD(P)-binding domain"/>
    <property type="match status" value="1"/>
</dbReference>
<feature type="domain" description="Amine oxidase" evidence="3">
    <location>
        <begin position="5"/>
        <end position="47"/>
    </location>
</feature>
<evidence type="ECO:0000313" key="4">
    <source>
        <dbReference type="EMBL" id="KAL0185166.1"/>
    </source>
</evidence>
<protein>
    <recommendedName>
        <fullName evidence="3">Amine oxidase domain-containing protein</fullName>
    </recommendedName>
</protein>
<name>A0ABD0QGQ9_CIRMR</name>
<keyword evidence="5" id="KW-1185">Reference proteome</keyword>
<evidence type="ECO:0000256" key="2">
    <source>
        <dbReference type="ARBA" id="ARBA00022827"/>
    </source>
</evidence>
<dbReference type="EMBL" id="JAMKFB020000009">
    <property type="protein sequence ID" value="KAL0185166.1"/>
    <property type="molecule type" value="Genomic_DNA"/>
</dbReference>
<keyword evidence="1" id="KW-0285">Flavoprotein</keyword>
<dbReference type="Pfam" id="PF01593">
    <property type="entry name" value="Amino_oxidase"/>
    <property type="match status" value="1"/>
</dbReference>
<dbReference type="InterPro" id="IPR036188">
    <property type="entry name" value="FAD/NAD-bd_sf"/>
</dbReference>
<dbReference type="InterPro" id="IPR002937">
    <property type="entry name" value="Amino_oxidase"/>
</dbReference>
<gene>
    <name evidence="4" type="ORF">M9458_020863</name>
</gene>
<sequence>ERKFAGGANQISEAMARELGDRVKLGRAVFSIDQTGDLVEVRTVNEEIYK</sequence>
<comment type="caution">
    <text evidence="4">The sequence shown here is derived from an EMBL/GenBank/DDBJ whole genome shotgun (WGS) entry which is preliminary data.</text>
</comment>